<dbReference type="AlphaFoldDB" id="A0A2S1R2K6"/>
<dbReference type="OrthoDB" id="1375044at2"/>
<evidence type="ECO:0000313" key="2">
    <source>
        <dbReference type="Proteomes" id="UP000244929"/>
    </source>
</evidence>
<evidence type="ECO:0000313" key="1">
    <source>
        <dbReference type="EMBL" id="AWH86842.1"/>
    </source>
</evidence>
<name>A0A2S1R2K6_9FLAO</name>
<evidence type="ECO:0008006" key="3">
    <source>
        <dbReference type="Google" id="ProtNLM"/>
    </source>
</evidence>
<sequence>MDITKEKERLKIAIDKVEDPEILDKISAIISDSEPSMMTGEQLSVVRERREQYLKNPSDCVSLEEFKAIVKQKYGF</sequence>
<gene>
    <name evidence="1" type="ORF">HYN59_17775</name>
</gene>
<organism evidence="1 2">
    <name type="scientific">Flavobacterium album</name>
    <dbReference type="NCBI Taxonomy" id="2175091"/>
    <lineage>
        <taxon>Bacteria</taxon>
        <taxon>Pseudomonadati</taxon>
        <taxon>Bacteroidota</taxon>
        <taxon>Flavobacteriia</taxon>
        <taxon>Flavobacteriales</taxon>
        <taxon>Flavobacteriaceae</taxon>
        <taxon>Flavobacterium</taxon>
    </lineage>
</organism>
<dbReference type="EMBL" id="CP029186">
    <property type="protein sequence ID" value="AWH86842.1"/>
    <property type="molecule type" value="Genomic_DNA"/>
</dbReference>
<reference evidence="1 2" key="1">
    <citation type="submission" date="2018-04" db="EMBL/GenBank/DDBJ databases">
        <title>Genome sequencing of Flavobacterium sp. HYN0059.</title>
        <authorList>
            <person name="Yi H."/>
            <person name="Baek C."/>
        </authorList>
    </citation>
    <scope>NUCLEOTIDE SEQUENCE [LARGE SCALE GENOMIC DNA]</scope>
    <source>
        <strain evidence="1 2">HYN0059</strain>
    </source>
</reference>
<keyword evidence="2" id="KW-1185">Reference proteome</keyword>
<dbReference type="KEGG" id="falb:HYN59_17775"/>
<accession>A0A2S1R2K6</accession>
<protein>
    <recommendedName>
        <fullName evidence="3">Addiction module protein</fullName>
    </recommendedName>
</protein>
<dbReference type="RefSeq" id="WP_108779564.1">
    <property type="nucleotide sequence ID" value="NZ_CP029186.1"/>
</dbReference>
<dbReference type="Proteomes" id="UP000244929">
    <property type="component" value="Chromosome"/>
</dbReference>
<proteinExistence type="predicted"/>